<dbReference type="Gene3D" id="3.60.20.10">
    <property type="entry name" value="Glutamine Phosphoribosylpyrophosphate, subunit 1, domain 1"/>
    <property type="match status" value="1"/>
</dbReference>
<comment type="caution">
    <text evidence="1">The sequence shown here is derived from an EMBL/GenBank/DDBJ whole genome shotgun (WGS) entry which is preliminary data.</text>
</comment>
<dbReference type="RefSeq" id="WP_119778135.1">
    <property type="nucleotide sequence ID" value="NZ_QYUK01000011.1"/>
</dbReference>
<gene>
    <name evidence="1" type="ORF">D3874_11095</name>
</gene>
<protein>
    <submittedName>
        <fullName evidence="1">Peptidase</fullName>
    </submittedName>
</protein>
<dbReference type="OrthoDB" id="9786336at2"/>
<dbReference type="InterPro" id="IPR016545">
    <property type="entry name" value="UCP009120_prtse"/>
</dbReference>
<dbReference type="CDD" id="cd03765">
    <property type="entry name" value="proteasome_beta_bacterial"/>
    <property type="match status" value="1"/>
</dbReference>
<dbReference type="Proteomes" id="UP000284605">
    <property type="component" value="Unassembled WGS sequence"/>
</dbReference>
<dbReference type="PIRSF" id="PIRSF009120">
    <property type="entry name" value="UCP009120_prtse"/>
    <property type="match status" value="1"/>
</dbReference>
<evidence type="ECO:0000313" key="1">
    <source>
        <dbReference type="EMBL" id="RJF87496.1"/>
    </source>
</evidence>
<sequence>MTYAVGLLLDAGLVFASDNRTNAGVDHVATFKKMTVFETPGDRVIVLMGSGNLSITQSVVGQLKAWNSGEKAPRSRTNRALSKAANMFEAARIVGAALREVYALDGEHLREHGTDFNATFILGGQIGQEPPRLFHVYSAGNFIEAGPDTTYFQIGETKYGKPIIDRIVRRETSLATAAKCTLISFDSTMRSNVSVAMPIDVLVYDRDSLKVGFYRRIPRNDPYMTGLSDAWSRGLSAAFDALPDPDWPVGASPVSKSRPRRR</sequence>
<accession>A0A418WC09</accession>
<dbReference type="AlphaFoldDB" id="A0A418WC09"/>
<dbReference type="InterPro" id="IPR029055">
    <property type="entry name" value="Ntn_hydrolases_N"/>
</dbReference>
<name>A0A418WC09_9PROT</name>
<reference evidence="1 2" key="1">
    <citation type="submission" date="2018-09" db="EMBL/GenBank/DDBJ databases">
        <authorList>
            <person name="Zhu H."/>
        </authorList>
    </citation>
    <scope>NUCLEOTIDE SEQUENCE [LARGE SCALE GENOMIC DNA]</scope>
    <source>
        <strain evidence="1 2">K1W22B-8</strain>
    </source>
</reference>
<proteinExistence type="predicted"/>
<keyword evidence="2" id="KW-1185">Reference proteome</keyword>
<dbReference type="EMBL" id="QYUK01000011">
    <property type="protein sequence ID" value="RJF87496.1"/>
    <property type="molecule type" value="Genomic_DNA"/>
</dbReference>
<dbReference type="SUPFAM" id="SSF56235">
    <property type="entry name" value="N-terminal nucleophile aminohydrolases (Ntn hydrolases)"/>
    <property type="match status" value="1"/>
</dbReference>
<evidence type="ECO:0000313" key="2">
    <source>
        <dbReference type="Proteomes" id="UP000284605"/>
    </source>
</evidence>
<organism evidence="1 2">
    <name type="scientific">Oleomonas cavernae</name>
    <dbReference type="NCBI Taxonomy" id="2320859"/>
    <lineage>
        <taxon>Bacteria</taxon>
        <taxon>Pseudomonadati</taxon>
        <taxon>Pseudomonadota</taxon>
        <taxon>Alphaproteobacteria</taxon>
        <taxon>Acetobacterales</taxon>
        <taxon>Acetobacteraceae</taxon>
        <taxon>Oleomonas</taxon>
    </lineage>
</organism>